<protein>
    <recommendedName>
        <fullName evidence="3">Flagellar FliJ protein</fullName>
    </recommendedName>
</protein>
<feature type="coiled-coil region" evidence="11">
    <location>
        <begin position="9"/>
        <end position="128"/>
    </location>
</feature>
<dbReference type="GO" id="GO:0015031">
    <property type="term" value="P:protein transport"/>
    <property type="evidence" value="ECO:0007669"/>
    <property type="project" value="UniProtKB-KW"/>
</dbReference>
<keyword evidence="4" id="KW-0813">Transport</keyword>
<dbReference type="EMBL" id="CP012541">
    <property type="protein sequence ID" value="ALF47043.1"/>
    <property type="molecule type" value="Genomic_DNA"/>
</dbReference>
<gene>
    <name evidence="13" type="ORF">A3835_02005</name>
    <name evidence="12" type="ORF">CCON33237_0335</name>
</gene>
<evidence type="ECO:0000256" key="8">
    <source>
        <dbReference type="ARBA" id="ARBA00022927"/>
    </source>
</evidence>
<keyword evidence="5" id="KW-1003">Cell membrane</keyword>
<dbReference type="GO" id="GO:0005886">
    <property type="term" value="C:plasma membrane"/>
    <property type="evidence" value="ECO:0007669"/>
    <property type="project" value="UniProtKB-SubCell"/>
</dbReference>
<keyword evidence="12" id="KW-0282">Flagellum</keyword>
<dbReference type="PATRIC" id="fig|199.248.peg.357"/>
<keyword evidence="12" id="KW-0969">Cilium</keyword>
<comment type="similarity">
    <text evidence="2">Belongs to the FliJ family.</text>
</comment>
<keyword evidence="12" id="KW-0966">Cell projection</keyword>
<dbReference type="AlphaFoldDB" id="A0A0M5ME64"/>
<sequence length="140" mass="16464">MKSKFTSIVRVKKQEMDKVEAKLAVARLNVRNFEENLSRLRAKLGEFVLPKSGNIGELKENLELINITRQELNACKESLEIANKEVLHYEHKYKNANLEYEKMKYLEKEEFKKEIKRIQKAEALALDEFAVMKFVTKSEQ</sequence>
<dbReference type="InterPro" id="IPR053716">
    <property type="entry name" value="Flag_assembly_chemotaxis_eff"/>
</dbReference>
<evidence type="ECO:0000256" key="1">
    <source>
        <dbReference type="ARBA" id="ARBA00004413"/>
    </source>
</evidence>
<keyword evidence="11" id="KW-0175">Coiled coil</keyword>
<keyword evidence="8" id="KW-0653">Protein transport</keyword>
<evidence type="ECO:0000313" key="13">
    <source>
        <dbReference type="EMBL" id="ORI08352.1"/>
    </source>
</evidence>
<accession>A0A0M5ME64</accession>
<dbReference type="GO" id="GO:0006935">
    <property type="term" value="P:chemotaxis"/>
    <property type="evidence" value="ECO:0007669"/>
    <property type="project" value="UniProtKB-KW"/>
</dbReference>
<proteinExistence type="inferred from homology"/>
<evidence type="ECO:0000313" key="14">
    <source>
        <dbReference type="Proteomes" id="UP000066049"/>
    </source>
</evidence>
<evidence type="ECO:0000256" key="5">
    <source>
        <dbReference type="ARBA" id="ARBA00022475"/>
    </source>
</evidence>
<evidence type="ECO:0000256" key="10">
    <source>
        <dbReference type="ARBA" id="ARBA00023225"/>
    </source>
</evidence>
<evidence type="ECO:0000256" key="11">
    <source>
        <dbReference type="SAM" id="Coils"/>
    </source>
</evidence>
<evidence type="ECO:0000256" key="6">
    <source>
        <dbReference type="ARBA" id="ARBA00022500"/>
    </source>
</evidence>
<dbReference type="Proteomes" id="UP000066049">
    <property type="component" value="Chromosome"/>
</dbReference>
<dbReference type="Gene3D" id="1.10.287.1700">
    <property type="match status" value="1"/>
</dbReference>
<keyword evidence="6" id="KW-0145">Chemotaxis</keyword>
<keyword evidence="9" id="KW-0472">Membrane</keyword>
<keyword evidence="7" id="KW-1005">Bacterial flagellum biogenesis</keyword>
<evidence type="ECO:0000256" key="9">
    <source>
        <dbReference type="ARBA" id="ARBA00023136"/>
    </source>
</evidence>
<dbReference type="GO" id="GO:0071973">
    <property type="term" value="P:bacterial-type flagellum-dependent cell motility"/>
    <property type="evidence" value="ECO:0007669"/>
    <property type="project" value="InterPro"/>
</dbReference>
<dbReference type="EMBL" id="LVWL01000018">
    <property type="protein sequence ID" value="ORI08352.1"/>
    <property type="molecule type" value="Genomic_DNA"/>
</dbReference>
<comment type="subcellular location">
    <subcellularLocation>
        <location evidence="1">Cell membrane</location>
        <topology evidence="1">Peripheral membrane protein</topology>
        <orientation evidence="1">Cytoplasmic side</orientation>
    </subcellularLocation>
</comment>
<reference evidence="12" key="2">
    <citation type="submission" date="2016-07" db="EMBL/GenBank/DDBJ databases">
        <title>Comparative genomics of the Campylobacter concisus group.</title>
        <authorList>
            <person name="Miller W.G."/>
            <person name="Yee E."/>
            <person name="Chapman M.H."/>
            <person name="Huynh S."/>
            <person name="Bono J.L."/>
            <person name="On S.L.W."/>
            <person name="StLeger J."/>
            <person name="Foster G."/>
            <person name="Parker C.T."/>
        </authorList>
    </citation>
    <scope>NUCLEOTIDE SEQUENCE</scope>
    <source>
        <strain evidence="12">ATCC 33237</strain>
    </source>
</reference>
<keyword evidence="10" id="KW-1006">Bacterial flagellum protein export</keyword>
<reference evidence="14" key="1">
    <citation type="submission" date="2015-08" db="EMBL/GenBank/DDBJ databases">
        <title>Comparative genomics of the Campylobacter concisus group.</title>
        <authorList>
            <person name="Miller W.G."/>
            <person name="Yee E."/>
            <person name="Chapman M.H."/>
            <person name="Huynh S."/>
            <person name="Bono J.L."/>
            <person name="On S.L.W."/>
            <person name="St Leger J."/>
            <person name="Foster G."/>
            <person name="Parker C.T."/>
        </authorList>
    </citation>
    <scope>NUCLEOTIDE SEQUENCE [LARGE SCALE GENOMIC DNA]</scope>
    <source>
        <strain evidence="14">ATCC 33237</strain>
    </source>
</reference>
<dbReference type="GO" id="GO:0044781">
    <property type="term" value="P:bacterial-type flagellum organization"/>
    <property type="evidence" value="ECO:0007669"/>
    <property type="project" value="UniProtKB-KW"/>
</dbReference>
<dbReference type="InterPro" id="IPR012823">
    <property type="entry name" value="Flagell_FliJ"/>
</dbReference>
<dbReference type="Pfam" id="PF02050">
    <property type="entry name" value="FliJ"/>
    <property type="match status" value="1"/>
</dbReference>
<evidence type="ECO:0000256" key="4">
    <source>
        <dbReference type="ARBA" id="ARBA00022448"/>
    </source>
</evidence>
<evidence type="ECO:0000256" key="7">
    <source>
        <dbReference type="ARBA" id="ARBA00022795"/>
    </source>
</evidence>
<evidence type="ECO:0000313" key="12">
    <source>
        <dbReference type="EMBL" id="ALF47043.1"/>
    </source>
</evidence>
<organism evidence="12 14">
    <name type="scientific">Campylobacter concisus</name>
    <dbReference type="NCBI Taxonomy" id="199"/>
    <lineage>
        <taxon>Bacteria</taxon>
        <taxon>Pseudomonadati</taxon>
        <taxon>Campylobacterota</taxon>
        <taxon>Epsilonproteobacteria</taxon>
        <taxon>Campylobacterales</taxon>
        <taxon>Campylobacteraceae</taxon>
        <taxon>Campylobacter</taxon>
    </lineage>
</organism>
<evidence type="ECO:0000256" key="2">
    <source>
        <dbReference type="ARBA" id="ARBA00010004"/>
    </source>
</evidence>
<dbReference type="Proteomes" id="UP000192671">
    <property type="component" value="Unassembled WGS sequence"/>
</dbReference>
<name>A0A0M5ME64_9BACT</name>
<evidence type="ECO:0000256" key="3">
    <source>
        <dbReference type="ARBA" id="ARBA00020392"/>
    </source>
</evidence>
<reference evidence="13 15" key="3">
    <citation type="journal article" date="2017" name="Gene Rep">
        <title>The ribosomal RNA operon (rrn) of Campylobacter concisus supports molecular typing to genomospecies level.</title>
        <authorList>
            <person name="Huq M."/>
            <person name="Van T.T.H."/>
            <person name="Gurtler V."/>
            <person name="Elshagmani E."/>
            <person name="Allemailem K.S."/>
            <person name="Smooker P.M."/>
            <person name="Istivan T.S."/>
        </authorList>
    </citation>
    <scope>NUCLEOTIDE SEQUENCE [LARGE SCALE GENOMIC DNA]</scope>
    <source>
        <strain evidence="13 15">RCH 26</strain>
    </source>
</reference>
<evidence type="ECO:0000313" key="15">
    <source>
        <dbReference type="Proteomes" id="UP000192671"/>
    </source>
</evidence>
<dbReference type="GO" id="GO:0009288">
    <property type="term" value="C:bacterial-type flagellum"/>
    <property type="evidence" value="ECO:0007669"/>
    <property type="project" value="InterPro"/>
</dbReference>
<dbReference type="KEGG" id="ccoc:CCON33237_0335"/>